<evidence type="ECO:0000313" key="2">
    <source>
        <dbReference type="Proteomes" id="UP000807716"/>
    </source>
</evidence>
<protein>
    <submittedName>
        <fullName evidence="1">Uncharacterized protein</fullName>
    </submittedName>
</protein>
<evidence type="ECO:0000313" key="1">
    <source>
        <dbReference type="EMBL" id="KAG0249783.1"/>
    </source>
</evidence>
<name>A0A9P6PNS4_9FUNG</name>
<sequence length="86" mass="9691">LRPLPAAKTNEVMFQLREGRSARQVTIDACVSVSFTLKTHWQDKENIPEFKAGRPSKASKRTKSVLNVKTLLGQLLNLKDTHGYII</sequence>
<feature type="non-terminal residue" evidence="1">
    <location>
        <position position="1"/>
    </location>
</feature>
<reference evidence="1" key="1">
    <citation type="journal article" date="2020" name="Fungal Divers.">
        <title>Resolving the Mortierellaceae phylogeny through synthesis of multi-gene phylogenetics and phylogenomics.</title>
        <authorList>
            <person name="Vandepol N."/>
            <person name="Liber J."/>
            <person name="Desiro A."/>
            <person name="Na H."/>
            <person name="Kennedy M."/>
            <person name="Barry K."/>
            <person name="Grigoriev I.V."/>
            <person name="Miller A.N."/>
            <person name="O'Donnell K."/>
            <person name="Stajich J.E."/>
            <person name="Bonito G."/>
        </authorList>
    </citation>
    <scope>NUCLEOTIDE SEQUENCE</scope>
    <source>
        <strain evidence="1">BC1065</strain>
    </source>
</reference>
<dbReference type="EMBL" id="JAAAJB010000940">
    <property type="protein sequence ID" value="KAG0249783.1"/>
    <property type="molecule type" value="Genomic_DNA"/>
</dbReference>
<accession>A0A9P6PNS4</accession>
<dbReference type="Proteomes" id="UP000807716">
    <property type="component" value="Unassembled WGS sequence"/>
</dbReference>
<keyword evidence="2" id="KW-1185">Reference proteome</keyword>
<organism evidence="1 2">
    <name type="scientific">Actinomortierella ambigua</name>
    <dbReference type="NCBI Taxonomy" id="1343610"/>
    <lineage>
        <taxon>Eukaryota</taxon>
        <taxon>Fungi</taxon>
        <taxon>Fungi incertae sedis</taxon>
        <taxon>Mucoromycota</taxon>
        <taxon>Mortierellomycotina</taxon>
        <taxon>Mortierellomycetes</taxon>
        <taxon>Mortierellales</taxon>
        <taxon>Mortierellaceae</taxon>
        <taxon>Actinomortierella</taxon>
    </lineage>
</organism>
<proteinExistence type="predicted"/>
<comment type="caution">
    <text evidence="1">The sequence shown here is derived from an EMBL/GenBank/DDBJ whole genome shotgun (WGS) entry which is preliminary data.</text>
</comment>
<gene>
    <name evidence="1" type="ORF">DFQ27_009800</name>
</gene>
<dbReference type="AlphaFoldDB" id="A0A9P6PNS4"/>
<dbReference type="OrthoDB" id="2435238at2759"/>